<feature type="binding site" evidence="7">
    <location>
        <position position="304"/>
    </location>
    <ligand>
        <name>substrate</name>
    </ligand>
</feature>
<keyword evidence="1 7" id="KW-0963">Cytoplasm</keyword>
<dbReference type="SUPFAM" id="SSF53659">
    <property type="entry name" value="Isocitrate/Isopropylmalate dehydrogenase-like"/>
    <property type="match status" value="1"/>
</dbReference>
<keyword evidence="7" id="KW-0862">Zinc</keyword>
<dbReference type="RefSeq" id="WP_109331872.1">
    <property type="nucleotide sequence ID" value="NZ_CP029356.1"/>
</dbReference>
<evidence type="ECO:0000256" key="3">
    <source>
        <dbReference type="ARBA" id="ARBA00022857"/>
    </source>
</evidence>
<evidence type="ECO:0000256" key="2">
    <source>
        <dbReference type="ARBA" id="ARBA00022723"/>
    </source>
</evidence>
<keyword evidence="6 7" id="KW-0664">Pyridoxine biosynthesis</keyword>
<dbReference type="GO" id="GO:0005737">
    <property type="term" value="C:cytoplasm"/>
    <property type="evidence" value="ECO:0007669"/>
    <property type="project" value="UniProtKB-SubCell"/>
</dbReference>
<comment type="catalytic activity">
    <reaction evidence="7">
        <text>4-(phosphooxy)-L-threonine + NAD(+) = 3-amino-2-oxopropyl phosphate + CO2 + NADH</text>
        <dbReference type="Rhea" id="RHEA:32275"/>
        <dbReference type="ChEBI" id="CHEBI:16526"/>
        <dbReference type="ChEBI" id="CHEBI:57279"/>
        <dbReference type="ChEBI" id="CHEBI:57540"/>
        <dbReference type="ChEBI" id="CHEBI:57945"/>
        <dbReference type="ChEBI" id="CHEBI:58452"/>
        <dbReference type="EC" id="1.1.1.262"/>
    </reaction>
</comment>
<feature type="binding site" evidence="7">
    <location>
        <position position="223"/>
    </location>
    <ligand>
        <name>a divalent metal cation</name>
        <dbReference type="ChEBI" id="CHEBI:60240"/>
        <note>ligand shared between dimeric partners</note>
    </ligand>
</feature>
<feature type="binding site" evidence="7">
    <location>
        <position position="148"/>
    </location>
    <ligand>
        <name>substrate</name>
    </ligand>
</feature>
<accession>A0A2S2CWY1</accession>
<geneLocation type="plasmid" evidence="8 9">
    <name>unnamed1</name>
</geneLocation>
<keyword evidence="7" id="KW-0460">Magnesium</keyword>
<dbReference type="GO" id="GO:0050570">
    <property type="term" value="F:4-hydroxythreonine-4-phosphate dehydrogenase activity"/>
    <property type="evidence" value="ECO:0007669"/>
    <property type="project" value="UniProtKB-UniRule"/>
</dbReference>
<sequence>MAPLPSPHAGRLPPLVVTMGEPAGIGGDILLKAWAARAAAGLPPFFVIDDPDRLAALAARIGLDVPVRRIASAAEAAQLFDKALPVLPQPLAAPVVPGRPDPANGAAVIASIDRAVALVRGGEAAAVVTNPIQKSSLYAAGFRHPGHTEYLAHLAGLADEPVMMLASADLRVVPVTIHVSLRAATEQLTTAAIIHAGRVTAAALVRDFGIARPRLAVAALNPHAGEGGAMGREEIDVIAPAVAALRAEGLAVDGPRPADTLFHVRARAGFDAALCMYHDQALIPLKTIDFDTGVNITLGLPFVRTSPDHGTALDIAGTGKAGETSLVAAMKAAAGMAYNRLQSRDD</sequence>
<dbReference type="AlphaFoldDB" id="A0A2S2CWY1"/>
<dbReference type="Proteomes" id="UP000245629">
    <property type="component" value="Plasmid unnamed1"/>
</dbReference>
<dbReference type="NCBIfam" id="NF003699">
    <property type="entry name" value="PRK05312.1"/>
    <property type="match status" value="1"/>
</dbReference>
<dbReference type="KEGG" id="azz:DEW08_23660"/>
<comment type="similarity">
    <text evidence="7">Belongs to the PdxA family.</text>
</comment>
<keyword evidence="2 7" id="KW-0479">Metal-binding</keyword>
<dbReference type="EMBL" id="CP029356">
    <property type="protein sequence ID" value="AWK89022.1"/>
    <property type="molecule type" value="Genomic_DNA"/>
</dbReference>
<dbReference type="NCBIfam" id="TIGR00557">
    <property type="entry name" value="pdxA"/>
    <property type="match status" value="1"/>
</dbReference>
<dbReference type="GO" id="GO:0000287">
    <property type="term" value="F:magnesium ion binding"/>
    <property type="evidence" value="ECO:0007669"/>
    <property type="project" value="UniProtKB-UniRule"/>
</dbReference>
<dbReference type="GO" id="GO:0050897">
    <property type="term" value="F:cobalt ion binding"/>
    <property type="evidence" value="ECO:0007669"/>
    <property type="project" value="UniProtKB-UniRule"/>
</dbReference>
<evidence type="ECO:0000256" key="5">
    <source>
        <dbReference type="ARBA" id="ARBA00023027"/>
    </source>
</evidence>
<dbReference type="InterPro" id="IPR005255">
    <property type="entry name" value="PdxA_fam"/>
</dbReference>
<dbReference type="PANTHER" id="PTHR30004">
    <property type="entry name" value="4-HYDROXYTHREONINE-4-PHOSPHATE DEHYDROGENASE"/>
    <property type="match status" value="1"/>
</dbReference>
<dbReference type="InterPro" id="IPR037510">
    <property type="entry name" value="PdxA"/>
</dbReference>
<keyword evidence="3 7" id="KW-0521">NADP</keyword>
<dbReference type="GO" id="GO:0042823">
    <property type="term" value="P:pyridoxal phosphate biosynthetic process"/>
    <property type="evidence" value="ECO:0007669"/>
    <property type="project" value="UniProtKB-UniRule"/>
</dbReference>
<feature type="binding site" evidence="7">
    <location>
        <position position="178"/>
    </location>
    <ligand>
        <name>a divalent metal cation</name>
        <dbReference type="ChEBI" id="CHEBI:60240"/>
        <note>ligand shared between dimeric partners</note>
    </ligand>
</feature>
<dbReference type="HAMAP" id="MF_00536">
    <property type="entry name" value="PdxA"/>
    <property type="match status" value="1"/>
</dbReference>
<keyword evidence="5 7" id="KW-0520">NAD</keyword>
<evidence type="ECO:0000256" key="7">
    <source>
        <dbReference type="HAMAP-Rule" id="MF_00536"/>
    </source>
</evidence>
<feature type="binding site" evidence="7">
    <location>
        <position position="278"/>
    </location>
    <ligand>
        <name>a divalent metal cation</name>
        <dbReference type="ChEBI" id="CHEBI:60240"/>
        <note>ligand shared between dimeric partners</note>
    </ligand>
</feature>
<dbReference type="EC" id="1.1.1.262" evidence="7"/>
<organism evidence="8 9">
    <name type="scientific">Azospirillum thermophilum</name>
    <dbReference type="NCBI Taxonomy" id="2202148"/>
    <lineage>
        <taxon>Bacteria</taxon>
        <taxon>Pseudomonadati</taxon>
        <taxon>Pseudomonadota</taxon>
        <taxon>Alphaproteobacteria</taxon>
        <taxon>Rhodospirillales</taxon>
        <taxon>Azospirillaceae</taxon>
        <taxon>Azospirillum</taxon>
    </lineage>
</organism>
<reference evidence="9" key="1">
    <citation type="submission" date="2018-05" db="EMBL/GenBank/DDBJ databases">
        <title>Azospirillum thermophila sp. nov., a novel isolated from hot spring.</title>
        <authorList>
            <person name="Zhao Z."/>
        </authorList>
    </citation>
    <scope>NUCLEOTIDE SEQUENCE [LARGE SCALE GENOMIC DNA]</scope>
    <source>
        <strain evidence="9">CFH 70021</strain>
        <plasmid evidence="9">unnamed1</plasmid>
    </source>
</reference>
<name>A0A2S2CWY1_9PROT</name>
<evidence type="ECO:0000256" key="1">
    <source>
        <dbReference type="ARBA" id="ARBA00022490"/>
    </source>
</evidence>
<keyword evidence="4 7" id="KW-0560">Oxidoreductase</keyword>
<dbReference type="GO" id="GO:0051287">
    <property type="term" value="F:NAD binding"/>
    <property type="evidence" value="ECO:0007669"/>
    <property type="project" value="InterPro"/>
</dbReference>
<evidence type="ECO:0000256" key="4">
    <source>
        <dbReference type="ARBA" id="ARBA00023002"/>
    </source>
</evidence>
<dbReference type="Gene3D" id="3.40.718.10">
    <property type="entry name" value="Isopropylmalate Dehydrogenase"/>
    <property type="match status" value="1"/>
</dbReference>
<dbReference type="OrthoDB" id="9801783at2"/>
<comment type="subunit">
    <text evidence="7">Homodimer.</text>
</comment>
<comment type="subcellular location">
    <subcellularLocation>
        <location evidence="7">Cytoplasm</location>
    </subcellularLocation>
</comment>
<proteinExistence type="inferred from homology"/>
<feature type="binding site" evidence="7">
    <location>
        <position position="147"/>
    </location>
    <ligand>
        <name>substrate</name>
    </ligand>
</feature>
<dbReference type="PANTHER" id="PTHR30004:SF6">
    <property type="entry name" value="D-THREONATE 4-PHOSPHATE DEHYDROGENASE"/>
    <property type="match status" value="1"/>
</dbReference>
<feature type="binding site" evidence="7">
    <location>
        <position position="295"/>
    </location>
    <ligand>
        <name>substrate</name>
    </ligand>
</feature>
<dbReference type="UniPathway" id="UPA00244">
    <property type="reaction ID" value="UER00312"/>
</dbReference>
<gene>
    <name evidence="7" type="primary">pdxA</name>
    <name evidence="8" type="ORF">DEW08_23660</name>
</gene>
<keyword evidence="7" id="KW-0170">Cobalt</keyword>
<evidence type="ECO:0000313" key="9">
    <source>
        <dbReference type="Proteomes" id="UP000245629"/>
    </source>
</evidence>
<keyword evidence="8" id="KW-0614">Plasmid</keyword>
<protein>
    <recommendedName>
        <fullName evidence="7">4-hydroxythreonine-4-phosphate dehydrogenase</fullName>
        <ecNumber evidence="7">1.1.1.262</ecNumber>
    </recommendedName>
    <alternativeName>
        <fullName evidence="7">4-(phosphohydroxy)-L-threonine dehydrogenase</fullName>
    </alternativeName>
</protein>
<comment type="function">
    <text evidence="7">Catalyzes the NAD(P)-dependent oxidation of 4-(phosphooxy)-L-threonine (HTP) into 2-amino-3-oxo-4-(phosphooxy)butyric acid which spontaneously decarboxylates to form 3-amino-2-oxopropyl phosphate (AHAP).</text>
</comment>
<dbReference type="GO" id="GO:0008270">
    <property type="term" value="F:zinc ion binding"/>
    <property type="evidence" value="ECO:0007669"/>
    <property type="project" value="UniProtKB-UniRule"/>
</dbReference>
<comment type="cofactor">
    <cofactor evidence="7">
        <name>Zn(2+)</name>
        <dbReference type="ChEBI" id="CHEBI:29105"/>
    </cofactor>
    <cofactor evidence="7">
        <name>Mg(2+)</name>
        <dbReference type="ChEBI" id="CHEBI:18420"/>
    </cofactor>
    <cofactor evidence="7">
        <name>Co(2+)</name>
        <dbReference type="ChEBI" id="CHEBI:48828"/>
    </cofactor>
    <text evidence="7">Binds 1 divalent metal cation per subunit. Can use ions such as Zn(2+), Mg(2+) or Co(2+).</text>
</comment>
<comment type="miscellaneous">
    <text evidence="7">The active site is located at the dimer interface.</text>
</comment>
<dbReference type="Pfam" id="PF04166">
    <property type="entry name" value="PdxA"/>
    <property type="match status" value="1"/>
</dbReference>
<evidence type="ECO:0000313" key="8">
    <source>
        <dbReference type="EMBL" id="AWK89022.1"/>
    </source>
</evidence>
<evidence type="ECO:0000256" key="6">
    <source>
        <dbReference type="ARBA" id="ARBA00023096"/>
    </source>
</evidence>
<feature type="binding site" evidence="7">
    <location>
        <position position="286"/>
    </location>
    <ligand>
        <name>substrate</name>
    </ligand>
</feature>
<keyword evidence="9" id="KW-1185">Reference proteome</keyword>
<comment type="pathway">
    <text evidence="7">Cofactor biosynthesis; pyridoxine 5'-phosphate biosynthesis; pyridoxine 5'-phosphate from D-erythrose 4-phosphate: step 4/5.</text>
</comment>
<dbReference type="GO" id="GO:0008615">
    <property type="term" value="P:pyridoxine biosynthetic process"/>
    <property type="evidence" value="ECO:0007669"/>
    <property type="project" value="UniProtKB-UniRule"/>
</dbReference>